<sequence>MCGINGIFAYRGGRADLDEARRTSLAQAARGPDAARDAVLDDGRLAFAHRRLAIIDLSDDGIQPMTAAEGRVTIVFNGEIYNHAALRRELEATGRVFRSRSDTEVICQLYDAEGPDMVRRLRGMFAFALYDHARRRLVMARDPYGIKPLYYADDGATLRFASTVKGLVAGGAVADAPSPAGLVGFALFGSVPEPFTAVAAVRALPAGSLMVVDEAGPSAPRRWFSLAATIAAAESAPAPDPADVPALVREALRDSVAAHLVADVPVGLFLSAGVDSGALSGLMRDAGAVGTTAVTLAYDDFRGTARDEAPLAATVAARYGARHVVRTVGAAEYAEDLPRILAAMDQPSVDGVNTWFVAKATRELGLKVALTGAGGDELLGGYDTFHRLPRMVRRVAPFAAVPGIAPLADVAVRALRRLGAPLPAKAAGVLRHGGTPGGAFLLLRATFLPEDVRAAFADPAFAAEGLAALDPAGLVAAALDPMPATDFGVVATLESAFYLRNQLLRDADWAGMAHGLEIRTPLVDAELLGRLAPVFARRAPPPGKALLAAAPTVPLPDEILARRKTGFGIPVREWLGAPVAPAAWSRYRVRRLLGAYGAA</sequence>
<dbReference type="InterPro" id="IPR033738">
    <property type="entry name" value="AsnB_N"/>
</dbReference>
<dbReference type="EMBL" id="SNXY01000010">
    <property type="protein sequence ID" value="TDP82324.1"/>
    <property type="molecule type" value="Genomic_DNA"/>
</dbReference>
<dbReference type="CDD" id="cd00712">
    <property type="entry name" value="AsnB"/>
    <property type="match status" value="1"/>
</dbReference>
<dbReference type="GO" id="GO:0005829">
    <property type="term" value="C:cytosol"/>
    <property type="evidence" value="ECO:0007669"/>
    <property type="project" value="TreeGrafter"/>
</dbReference>
<dbReference type="InterPro" id="IPR001962">
    <property type="entry name" value="Asn_synthase"/>
</dbReference>
<dbReference type="OrthoDB" id="9763290at2"/>
<dbReference type="InterPro" id="IPR029055">
    <property type="entry name" value="Ntn_hydrolases_N"/>
</dbReference>
<keyword evidence="12" id="KW-1185">Reference proteome</keyword>
<dbReference type="InterPro" id="IPR051786">
    <property type="entry name" value="ASN_synthetase/amidase"/>
</dbReference>
<dbReference type="InterPro" id="IPR017932">
    <property type="entry name" value="GATase_2_dom"/>
</dbReference>
<evidence type="ECO:0000256" key="3">
    <source>
        <dbReference type="ARBA" id="ARBA00012737"/>
    </source>
</evidence>
<comment type="caution">
    <text evidence="11">The sequence shown here is derived from an EMBL/GenBank/DDBJ whole genome shotgun (WGS) entry which is preliminary data.</text>
</comment>
<dbReference type="NCBIfam" id="TIGR01536">
    <property type="entry name" value="asn_synth_AEB"/>
    <property type="match status" value="1"/>
</dbReference>
<evidence type="ECO:0000256" key="9">
    <source>
        <dbReference type="PIRSR" id="PIRSR001589-2"/>
    </source>
</evidence>
<dbReference type="PANTHER" id="PTHR43284">
    <property type="entry name" value="ASPARAGINE SYNTHETASE (GLUTAMINE-HYDROLYZING)"/>
    <property type="match status" value="1"/>
</dbReference>
<dbReference type="EC" id="6.3.5.4" evidence="3"/>
<comment type="similarity">
    <text evidence="2">Belongs to the asparagine synthetase family.</text>
</comment>
<dbReference type="InterPro" id="IPR006426">
    <property type="entry name" value="Asn_synth_AEB"/>
</dbReference>
<keyword evidence="6 8" id="KW-0315">Glutamine amidotransferase</keyword>
<keyword evidence="4 9" id="KW-0547">Nucleotide-binding</keyword>
<dbReference type="SUPFAM" id="SSF52402">
    <property type="entry name" value="Adenine nucleotide alpha hydrolases-like"/>
    <property type="match status" value="1"/>
</dbReference>
<comment type="catalytic activity">
    <reaction evidence="7">
        <text>L-aspartate + L-glutamine + ATP + H2O = L-asparagine + L-glutamate + AMP + diphosphate + H(+)</text>
        <dbReference type="Rhea" id="RHEA:12228"/>
        <dbReference type="ChEBI" id="CHEBI:15377"/>
        <dbReference type="ChEBI" id="CHEBI:15378"/>
        <dbReference type="ChEBI" id="CHEBI:29985"/>
        <dbReference type="ChEBI" id="CHEBI:29991"/>
        <dbReference type="ChEBI" id="CHEBI:30616"/>
        <dbReference type="ChEBI" id="CHEBI:33019"/>
        <dbReference type="ChEBI" id="CHEBI:58048"/>
        <dbReference type="ChEBI" id="CHEBI:58359"/>
        <dbReference type="ChEBI" id="CHEBI:456215"/>
        <dbReference type="EC" id="6.3.5.4"/>
    </reaction>
</comment>
<feature type="active site" description="For GATase activity" evidence="8">
    <location>
        <position position="2"/>
    </location>
</feature>
<evidence type="ECO:0000256" key="5">
    <source>
        <dbReference type="ARBA" id="ARBA00022840"/>
    </source>
</evidence>
<dbReference type="PANTHER" id="PTHR43284:SF1">
    <property type="entry name" value="ASPARAGINE SYNTHETASE"/>
    <property type="match status" value="1"/>
</dbReference>
<evidence type="ECO:0000256" key="2">
    <source>
        <dbReference type="ARBA" id="ARBA00005752"/>
    </source>
</evidence>
<dbReference type="PIRSF" id="PIRSF001589">
    <property type="entry name" value="Asn_synthetase_glu-h"/>
    <property type="match status" value="1"/>
</dbReference>
<dbReference type="GO" id="GO:0006529">
    <property type="term" value="P:asparagine biosynthetic process"/>
    <property type="evidence" value="ECO:0007669"/>
    <property type="project" value="UniProtKB-KW"/>
</dbReference>
<evidence type="ECO:0000256" key="7">
    <source>
        <dbReference type="ARBA" id="ARBA00048741"/>
    </source>
</evidence>
<gene>
    <name evidence="11" type="ORF">EDD54_3591</name>
</gene>
<protein>
    <recommendedName>
        <fullName evidence="3">asparagine synthase (glutamine-hydrolyzing)</fullName>
        <ecNumber evidence="3">6.3.5.4</ecNumber>
    </recommendedName>
</protein>
<dbReference type="AlphaFoldDB" id="A0A4R6R8V2"/>
<feature type="domain" description="Glutamine amidotransferase type-2" evidence="10">
    <location>
        <begin position="2"/>
        <end position="215"/>
    </location>
</feature>
<reference evidence="11 12" key="1">
    <citation type="submission" date="2019-03" db="EMBL/GenBank/DDBJ databases">
        <title>Genomic Encyclopedia of Type Strains, Phase IV (KMG-IV): sequencing the most valuable type-strain genomes for metagenomic binning, comparative biology and taxonomic classification.</title>
        <authorList>
            <person name="Goeker M."/>
        </authorList>
    </citation>
    <scope>NUCLEOTIDE SEQUENCE [LARGE SCALE GENOMIC DNA]</scope>
    <source>
        <strain evidence="11 12">DSM 102969</strain>
    </source>
</reference>
<proteinExistence type="inferred from homology"/>
<keyword evidence="8" id="KW-0028">Amino-acid biosynthesis</keyword>
<evidence type="ECO:0000256" key="8">
    <source>
        <dbReference type="PIRSR" id="PIRSR001589-1"/>
    </source>
</evidence>
<evidence type="ECO:0000313" key="12">
    <source>
        <dbReference type="Proteomes" id="UP000294547"/>
    </source>
</evidence>
<dbReference type="Pfam" id="PF00733">
    <property type="entry name" value="Asn_synthase"/>
    <property type="match status" value="1"/>
</dbReference>
<dbReference type="GO" id="GO:0005524">
    <property type="term" value="F:ATP binding"/>
    <property type="evidence" value="ECO:0007669"/>
    <property type="project" value="UniProtKB-KW"/>
</dbReference>
<evidence type="ECO:0000256" key="1">
    <source>
        <dbReference type="ARBA" id="ARBA00005187"/>
    </source>
</evidence>
<evidence type="ECO:0000259" key="10">
    <source>
        <dbReference type="PROSITE" id="PS51278"/>
    </source>
</evidence>
<name>A0A4R6R8V2_9HYPH</name>
<dbReference type="Pfam" id="PF13537">
    <property type="entry name" value="GATase_7"/>
    <property type="match status" value="1"/>
</dbReference>
<evidence type="ECO:0000256" key="4">
    <source>
        <dbReference type="ARBA" id="ARBA00022741"/>
    </source>
</evidence>
<dbReference type="CDD" id="cd01991">
    <property type="entry name" value="Asn_synthase_B_C"/>
    <property type="match status" value="1"/>
</dbReference>
<feature type="binding site" evidence="9">
    <location>
        <position position="102"/>
    </location>
    <ligand>
        <name>L-glutamine</name>
        <dbReference type="ChEBI" id="CHEBI:58359"/>
    </ligand>
</feature>
<dbReference type="Gene3D" id="3.60.20.10">
    <property type="entry name" value="Glutamine Phosphoribosylpyrophosphate, subunit 1, domain 1"/>
    <property type="match status" value="1"/>
</dbReference>
<dbReference type="SUPFAM" id="SSF56235">
    <property type="entry name" value="N-terminal nucleophile aminohydrolases (Ntn hydrolases)"/>
    <property type="match status" value="1"/>
</dbReference>
<dbReference type="GO" id="GO:0004066">
    <property type="term" value="F:asparagine synthase (glutamine-hydrolyzing) activity"/>
    <property type="evidence" value="ECO:0007669"/>
    <property type="project" value="UniProtKB-EC"/>
</dbReference>
<dbReference type="RefSeq" id="WP_126539549.1">
    <property type="nucleotide sequence ID" value="NZ_BSPM01000007.1"/>
</dbReference>
<organism evidence="11 12">
    <name type="scientific">Oharaeibacter diazotrophicus</name>
    <dbReference type="NCBI Taxonomy" id="1920512"/>
    <lineage>
        <taxon>Bacteria</taxon>
        <taxon>Pseudomonadati</taxon>
        <taxon>Pseudomonadota</taxon>
        <taxon>Alphaproteobacteria</taxon>
        <taxon>Hyphomicrobiales</taxon>
        <taxon>Pleomorphomonadaceae</taxon>
        <taxon>Oharaeibacter</taxon>
    </lineage>
</organism>
<dbReference type="PROSITE" id="PS51278">
    <property type="entry name" value="GATASE_TYPE_2"/>
    <property type="match status" value="1"/>
</dbReference>
<evidence type="ECO:0000256" key="6">
    <source>
        <dbReference type="ARBA" id="ARBA00022962"/>
    </source>
</evidence>
<keyword evidence="5 9" id="KW-0067">ATP-binding</keyword>
<dbReference type="InterPro" id="IPR014729">
    <property type="entry name" value="Rossmann-like_a/b/a_fold"/>
</dbReference>
<evidence type="ECO:0000313" key="11">
    <source>
        <dbReference type="EMBL" id="TDP82324.1"/>
    </source>
</evidence>
<dbReference type="Gene3D" id="3.40.50.620">
    <property type="entry name" value="HUPs"/>
    <property type="match status" value="2"/>
</dbReference>
<comment type="pathway">
    <text evidence="1">Amino-acid biosynthesis; L-asparagine biosynthesis; L-asparagine from L-aspartate (L-Gln route): step 1/1.</text>
</comment>
<accession>A0A4R6R8V2</accession>
<dbReference type="Proteomes" id="UP000294547">
    <property type="component" value="Unassembled WGS sequence"/>
</dbReference>
<keyword evidence="8" id="KW-0061">Asparagine biosynthesis</keyword>